<accession>A0ABZ0U559</accession>
<dbReference type="InterPro" id="IPR027417">
    <property type="entry name" value="P-loop_NTPase"/>
</dbReference>
<dbReference type="SUPFAM" id="SSF52540">
    <property type="entry name" value="P-loop containing nucleoside triphosphate hydrolases"/>
    <property type="match status" value="1"/>
</dbReference>
<keyword evidence="1" id="KW-0547">Nucleotide-binding</keyword>
<protein>
    <recommendedName>
        <fullName evidence="5">Dynein-related subfamily AAA family protein</fullName>
    </recommendedName>
</protein>
<dbReference type="PANTHER" id="PTHR48103">
    <property type="entry name" value="MIDASIN-RELATED"/>
    <property type="match status" value="1"/>
</dbReference>
<dbReference type="EMBL" id="CP136422">
    <property type="protein sequence ID" value="WPX72369.1"/>
    <property type="molecule type" value="Genomic_DNA"/>
</dbReference>
<sequence>MSASKLISNWTFNKRKLPEPFQDYSDSPRFTNLASKYCSQLKKQCTLHASMLRAVLAFMDIEAPLNGTEPEGAIGSQSNNYTVAEYPSRMGELHAVVYNRLTGKFIAGRYDKPVDQSNSPNKYILKEDGNSGAALFFALLPTALEDEECNEYYQKLKVHRLNGYVDLRAAAEVAAIFCDNLYRRLRYGDSLTSGIALRAEISGSGAISPLKTMNVENGTYAPTNVISGRFQVFTPKTHIKPQYIIKPEDFIAKYPLTETRILSPSEESMVPSIADWYIIPEEIKLICEHAKATTLSQQPMRNFLLRGPSGTGKTEGAKAIAAGLHLPYCCFTCSANTEILDLLGQILPDLGDENCSKVDFRYHPTVQELLLDPVTVYERLTGVYDETATEDKILQMLWEIYMNHIGDPVAALSYSPSFRYVDTPLVEAIRNGWVVEVQEPTVIANPGVLVGLNSLLDRCNCVTLPNGEIITRHPDTIIVVTTNIEYAGCKGINQSVISRMNLIMDIDEPDEDTLVARVLGITGCTDKSAVVTMARIVKSISEYCRQNLITDGCCGVRELISWVQSYMICKDIEAAANITVLSSVSADVDSREEIRQNCIDTFLAA</sequence>
<evidence type="ECO:0000313" key="4">
    <source>
        <dbReference type="Proteomes" id="UP001325248"/>
    </source>
</evidence>
<dbReference type="Gene3D" id="3.40.50.300">
    <property type="entry name" value="P-loop containing nucleotide triphosphate hydrolases"/>
    <property type="match status" value="1"/>
</dbReference>
<organism evidence="3 4">
    <name type="scientific">Blautia producta</name>
    <dbReference type="NCBI Taxonomy" id="33035"/>
    <lineage>
        <taxon>Bacteria</taxon>
        <taxon>Bacillati</taxon>
        <taxon>Bacillota</taxon>
        <taxon>Clostridia</taxon>
        <taxon>Lachnospirales</taxon>
        <taxon>Lachnospiraceae</taxon>
        <taxon>Blautia</taxon>
    </lineage>
</organism>
<name>A0ABZ0U559_9FIRM</name>
<evidence type="ECO:0000313" key="3">
    <source>
        <dbReference type="EMBL" id="WPX72369.1"/>
    </source>
</evidence>
<evidence type="ECO:0000256" key="2">
    <source>
        <dbReference type="ARBA" id="ARBA00022840"/>
    </source>
</evidence>
<reference evidence="3" key="1">
    <citation type="submission" date="2023-10" db="EMBL/GenBank/DDBJ databases">
        <title>Genome sequence of Blautia coccoides DSM 935.</title>
        <authorList>
            <person name="Boeer T."/>
            <person name="Bengelsdorf F.R."/>
            <person name="Daniel R."/>
            <person name="Poehlein A."/>
        </authorList>
    </citation>
    <scope>NUCLEOTIDE SEQUENCE [LARGE SCALE GENOMIC DNA]</scope>
    <source>
        <strain evidence="3">DSM 935</strain>
    </source>
</reference>
<keyword evidence="2" id="KW-0067">ATP-binding</keyword>
<evidence type="ECO:0000256" key="1">
    <source>
        <dbReference type="ARBA" id="ARBA00022741"/>
    </source>
</evidence>
<evidence type="ECO:0008006" key="5">
    <source>
        <dbReference type="Google" id="ProtNLM"/>
    </source>
</evidence>
<dbReference type="PANTHER" id="PTHR48103:SF2">
    <property type="entry name" value="MIDASIN"/>
    <property type="match status" value="1"/>
</dbReference>
<proteinExistence type="predicted"/>
<keyword evidence="4" id="KW-1185">Reference proteome</keyword>
<dbReference type="Proteomes" id="UP001325248">
    <property type="component" value="Chromosome"/>
</dbReference>
<gene>
    <name evidence="3" type="ORF">BLCOC_07050</name>
</gene>